<dbReference type="EMBL" id="PPCN01000006">
    <property type="protein sequence ID" value="POF30416.1"/>
    <property type="molecule type" value="Genomic_DNA"/>
</dbReference>
<evidence type="ECO:0000313" key="2">
    <source>
        <dbReference type="Proteomes" id="UP000236959"/>
    </source>
</evidence>
<dbReference type="OrthoDB" id="9799894at2"/>
<reference evidence="1 2" key="1">
    <citation type="submission" date="2018-01" db="EMBL/GenBank/DDBJ databases">
        <title>Genomic Encyclopedia of Archaeal and Bacterial Type Strains, Phase II (KMG-II): from individual species to whole genera.</title>
        <authorList>
            <person name="Goeker M."/>
        </authorList>
    </citation>
    <scope>NUCLEOTIDE SEQUENCE [LARGE SCALE GENOMIC DNA]</scope>
    <source>
        <strain evidence="1 2">DSM 17023</strain>
    </source>
</reference>
<dbReference type="RefSeq" id="WP_103223150.1">
    <property type="nucleotide sequence ID" value="NZ_PPCN01000006.1"/>
</dbReference>
<dbReference type="AlphaFoldDB" id="A0A2S3URV3"/>
<proteinExistence type="predicted"/>
<dbReference type="InterPro" id="IPR009562">
    <property type="entry name" value="DUF1178"/>
</dbReference>
<gene>
    <name evidence="1" type="ORF">CLV41_10628</name>
</gene>
<evidence type="ECO:0000313" key="1">
    <source>
        <dbReference type="EMBL" id="POF30416.1"/>
    </source>
</evidence>
<accession>A0A2S3URV3</accession>
<dbReference type="Proteomes" id="UP000236959">
    <property type="component" value="Unassembled WGS sequence"/>
</dbReference>
<dbReference type="Pfam" id="PF06676">
    <property type="entry name" value="DUF1178"/>
    <property type="match status" value="1"/>
</dbReference>
<organism evidence="1 2">
    <name type="scientific">Roseibium marinum</name>
    <dbReference type="NCBI Taxonomy" id="281252"/>
    <lineage>
        <taxon>Bacteria</taxon>
        <taxon>Pseudomonadati</taxon>
        <taxon>Pseudomonadota</taxon>
        <taxon>Alphaproteobacteria</taxon>
        <taxon>Hyphomicrobiales</taxon>
        <taxon>Stappiaceae</taxon>
        <taxon>Roseibium</taxon>
    </lineage>
</organism>
<comment type="caution">
    <text evidence="1">The sequence shown here is derived from an EMBL/GenBank/DDBJ whole genome shotgun (WGS) entry which is preliminary data.</text>
</comment>
<name>A0A2S3URV3_9HYPH</name>
<evidence type="ECO:0008006" key="3">
    <source>
        <dbReference type="Google" id="ProtNLM"/>
    </source>
</evidence>
<sequence>MIRYTLVCDSAHNFEGWFRNSDDFESQCDRQLVVCPICGAVDIKKGLMAPAVSTSRTKETVSIPANTDERPAPASALVSPAAASMQPSALLPVDVRQKEIVEALREVRARIIENSENVGADFAAEARKMHYGEAEARSIYGETTSQDAEALLDEGIAVLPLPELPEDKN</sequence>
<protein>
    <recommendedName>
        <fullName evidence="3">DUF1178 family protein</fullName>
    </recommendedName>
</protein>
<keyword evidence="2" id="KW-1185">Reference proteome</keyword>
<dbReference type="PIRSF" id="PIRSF032131">
    <property type="entry name" value="UCP032131"/>
    <property type="match status" value="1"/>
</dbReference>